<comment type="caution">
    <text evidence="2">The sequence shown here is derived from an EMBL/GenBank/DDBJ whole genome shotgun (WGS) entry which is preliminary data.</text>
</comment>
<accession>A0A0N0UWM5</accession>
<dbReference type="Pfam" id="PF13421">
    <property type="entry name" value="Band_7_1"/>
    <property type="match status" value="1"/>
</dbReference>
<name>A0A0N0UWM5_9BACI</name>
<protein>
    <submittedName>
        <fullName evidence="2">Virion core protein (Lumpy skin disease virus)</fullName>
    </submittedName>
</protein>
<dbReference type="EMBL" id="LGCI01000009">
    <property type="protein sequence ID" value="KOY81535.1"/>
    <property type="molecule type" value="Genomic_DNA"/>
</dbReference>
<dbReference type="OrthoDB" id="9764015at2"/>
<dbReference type="CDD" id="cd03408">
    <property type="entry name" value="SPFH_like_u1"/>
    <property type="match status" value="1"/>
</dbReference>
<proteinExistence type="predicted"/>
<sequence length="443" mass="47876">MGLLKAGVGALTGVLEDQWREYFYGEALSADVLVTKGVKRTSKRGANKGNDNIISNGSIIAINEGQCMLIVEQGKVVEFSSEAGEYVYDTSTEPSIMYGSDLSDSIKETFKQIGKRFTFGGEPAKDQRVYYFNKKEIVGNKYGTPAPIPFRVIDRNIGLDIDIAIRCHGEYSYKIIDPLLFYTNVCGNVEREFTRDAIDSQLKSELMTALQPAFAQISASGVRYSEIPAHTVALADALNKVLSEKWLATRGLAVVSFGISTLKASEEDEAMIKQLQRNAVMRDPGMAAAHLTGAQAEAMIAAANNDGGAMAGFMGMNMATQAGGVNAGQLYQMNEQNKQAQMAQAAMQEQTAKASATWTCTCGHQNSGKFCSNCGVAKPAEEGWTCTCGTVNKGKFCSECGAKKPPEALLYACDKCGWSPEDPTNPPKFCPECGDIFDERDAK</sequence>
<reference evidence="2 3" key="1">
    <citation type="submission" date="2015-07" db="EMBL/GenBank/DDBJ databases">
        <title>Genome sequencing project for genomic taxonomy and phylogenomics of Bacillus-like bacteria.</title>
        <authorList>
            <person name="Liu B."/>
            <person name="Wang J."/>
            <person name="Zhu Y."/>
            <person name="Liu G."/>
            <person name="Chen Q."/>
            <person name="Chen Z."/>
            <person name="Che J."/>
            <person name="Ge C."/>
            <person name="Shi H."/>
            <person name="Pan Z."/>
            <person name="Liu X."/>
        </authorList>
    </citation>
    <scope>NUCLEOTIDE SEQUENCE [LARGE SCALE GENOMIC DNA]</scope>
    <source>
        <strain evidence="2 3">DSM 54</strain>
    </source>
</reference>
<keyword evidence="3" id="KW-1185">Reference proteome</keyword>
<dbReference type="RefSeq" id="WP_053995592.1">
    <property type="nucleotide sequence ID" value="NZ_CP065643.1"/>
</dbReference>
<dbReference type="PATRIC" id="fig|33935.3.peg.4829"/>
<evidence type="ECO:0000259" key="1">
    <source>
        <dbReference type="Pfam" id="PF13421"/>
    </source>
</evidence>
<dbReference type="PANTHER" id="PTHR37826:SF2">
    <property type="entry name" value="ZINC-RIBBON DOMAIN-CONTAINING PROTEIN"/>
    <property type="match status" value="1"/>
</dbReference>
<dbReference type="PANTHER" id="PTHR37826">
    <property type="entry name" value="FLOTILLIN BAND_7_5 DOMAIN PROTEIN"/>
    <property type="match status" value="1"/>
</dbReference>
<evidence type="ECO:0000313" key="2">
    <source>
        <dbReference type="EMBL" id="KOY81535.1"/>
    </source>
</evidence>
<dbReference type="InterPro" id="IPR033880">
    <property type="entry name" value="SPFH_YdjI"/>
</dbReference>
<dbReference type="Proteomes" id="UP000037977">
    <property type="component" value="Unassembled WGS sequence"/>
</dbReference>
<evidence type="ECO:0000313" key="3">
    <source>
        <dbReference type="Proteomes" id="UP000037977"/>
    </source>
</evidence>
<dbReference type="AlphaFoldDB" id="A0A0N0UWM5"/>
<feature type="domain" description="SPFH" evidence="1">
    <location>
        <begin position="51"/>
        <end position="274"/>
    </location>
</feature>
<gene>
    <name evidence="2" type="ORF">ADM90_14080</name>
</gene>
<dbReference type="STRING" id="33935.ADM90_14080"/>
<organism evidence="2 3">
    <name type="scientific">Lysinibacillus macroides</name>
    <dbReference type="NCBI Taxonomy" id="33935"/>
    <lineage>
        <taxon>Bacteria</taxon>
        <taxon>Bacillati</taxon>
        <taxon>Bacillota</taxon>
        <taxon>Bacilli</taxon>
        <taxon>Bacillales</taxon>
        <taxon>Bacillaceae</taxon>
        <taxon>Lysinibacillus</taxon>
    </lineage>
</organism>